<feature type="domain" description="3-deoxy-D-manno-octulosonic-acid transferase N-terminal" evidence="11">
    <location>
        <begin position="56"/>
        <end position="229"/>
    </location>
</feature>
<dbReference type="STRING" id="1292034.OR37_03762"/>
<keyword evidence="5 10" id="KW-0808">Transferase</keyword>
<comment type="caution">
    <text evidence="12">The sequence shown here is derived from an EMBL/GenBank/DDBJ whole genome shotgun (WGS) entry which is preliminary data.</text>
</comment>
<dbReference type="Gene3D" id="3.40.50.11720">
    <property type="entry name" value="3-Deoxy-D-manno-octulosonic-acid transferase, N-terminal domain"/>
    <property type="match status" value="1"/>
</dbReference>
<protein>
    <recommendedName>
        <fullName evidence="4 10">3-deoxy-D-manno-octulosonic acid transferase</fullName>
        <shortName evidence="10">Kdo transferase</shortName>
        <ecNumber evidence="3 10">2.4.99.12</ecNumber>
    </recommendedName>
    <alternativeName>
        <fullName evidence="6 10">Lipid IV(A) 3-deoxy-D-manno-octulosonic acid transferase</fullName>
    </alternativeName>
</protein>
<comment type="similarity">
    <text evidence="10">Belongs to the glycosyltransferase group 1 family.</text>
</comment>
<evidence type="ECO:0000256" key="7">
    <source>
        <dbReference type="ARBA" id="ARBA00049183"/>
    </source>
</evidence>
<dbReference type="PANTHER" id="PTHR42755">
    <property type="entry name" value="3-DEOXY-MANNO-OCTULOSONATE CYTIDYLYLTRANSFERASE"/>
    <property type="match status" value="1"/>
</dbReference>
<dbReference type="GO" id="GO:0009245">
    <property type="term" value="P:lipid A biosynthetic process"/>
    <property type="evidence" value="ECO:0007669"/>
    <property type="project" value="TreeGrafter"/>
</dbReference>
<dbReference type="eggNOG" id="COG1519">
    <property type="taxonomic scope" value="Bacteria"/>
</dbReference>
<keyword evidence="10" id="KW-0472">Membrane</keyword>
<dbReference type="EC" id="2.4.99.12" evidence="3 10"/>
<evidence type="ECO:0000313" key="13">
    <source>
        <dbReference type="Proteomes" id="UP000013063"/>
    </source>
</evidence>
<evidence type="ECO:0000256" key="9">
    <source>
        <dbReference type="PIRSR" id="PIRSR639901-2"/>
    </source>
</evidence>
<dbReference type="PANTHER" id="PTHR42755:SF1">
    <property type="entry name" value="3-DEOXY-D-MANNO-OCTULOSONIC ACID TRANSFERASE, MITOCHONDRIAL-RELATED"/>
    <property type="match status" value="1"/>
</dbReference>
<evidence type="ECO:0000256" key="3">
    <source>
        <dbReference type="ARBA" id="ARBA00012621"/>
    </source>
</evidence>
<accession>R0EGE8</accession>
<dbReference type="EMBL" id="APMP01000034">
    <property type="protein sequence ID" value="ENZ80347.1"/>
    <property type="molecule type" value="Genomic_DNA"/>
</dbReference>
<feature type="active site" description="Proton acceptor" evidence="8">
    <location>
        <position position="83"/>
    </location>
</feature>
<dbReference type="Proteomes" id="UP000013063">
    <property type="component" value="Unassembled WGS sequence"/>
</dbReference>
<dbReference type="PATRIC" id="fig|1292034.3.peg.3733"/>
<sequence precursor="true">MARTLADWRRPTWSDGPRVIRPGALNLYRATTGLAEPLVPALLASRARKGKEDPARLAERLAKAPTPRPDGPLVWLHGASVGESLSILPLVERLRVERPEVTALVTSGTTTSAALLAQRLPPCAIHQYLPVDTPGAARRFIARWTPSLAVFVESELWPNLLLEAKAAGTRLALVSAKLSDRSFAGWLKRPAAARQLLTGFDLILAQDARARERFETLGGRVAGEADLKFGAAPLPVDEVALAIERARFSRPPLLIASTHPGEDEITLDAIAALPDRPPVVLAPRHVERGPTIAELARARGLSAALRGQAPDAIADVRVADTLGEMGLWFRLAATSVIAGSLVPDIGGHNPLEAARLNCPAITGPFVENWASAFAGLEAADGVVMTTPAALRDSLAADLAAPDRARARAARARAFVDARDAEARAGLSRILELVP</sequence>
<comment type="pathway">
    <text evidence="2 10">Bacterial outer membrane biogenesis; LPS core biosynthesis.</text>
</comment>
<keyword evidence="13" id="KW-1185">Reference proteome</keyword>
<feature type="site" description="Transition state stabilizer" evidence="9">
    <location>
        <position position="228"/>
    </location>
</feature>
<dbReference type="InterPro" id="IPR039901">
    <property type="entry name" value="Kdotransferase"/>
</dbReference>
<gene>
    <name evidence="12" type="ORF">OR37_03762</name>
</gene>
<evidence type="ECO:0000256" key="6">
    <source>
        <dbReference type="ARBA" id="ARBA00031445"/>
    </source>
</evidence>
<dbReference type="Pfam" id="PF04413">
    <property type="entry name" value="Glycos_transf_N"/>
    <property type="match status" value="1"/>
</dbReference>
<evidence type="ECO:0000256" key="4">
    <source>
        <dbReference type="ARBA" id="ARBA00019077"/>
    </source>
</evidence>
<proteinExistence type="inferred from homology"/>
<evidence type="ECO:0000259" key="11">
    <source>
        <dbReference type="Pfam" id="PF04413"/>
    </source>
</evidence>
<dbReference type="InterPro" id="IPR007507">
    <property type="entry name" value="Glycos_transf_N"/>
</dbReference>
<evidence type="ECO:0000256" key="2">
    <source>
        <dbReference type="ARBA" id="ARBA00004713"/>
    </source>
</evidence>
<comment type="catalytic activity">
    <reaction evidence="7 10">
        <text>lipid IVA (E. coli) + CMP-3-deoxy-beta-D-manno-octulosonate = alpha-Kdo-(2-&gt;6)-lipid IVA (E. coli) + CMP + H(+)</text>
        <dbReference type="Rhea" id="RHEA:28066"/>
        <dbReference type="ChEBI" id="CHEBI:15378"/>
        <dbReference type="ChEBI" id="CHEBI:58603"/>
        <dbReference type="ChEBI" id="CHEBI:60364"/>
        <dbReference type="ChEBI" id="CHEBI:60377"/>
        <dbReference type="ChEBI" id="CHEBI:85987"/>
        <dbReference type="EC" id="2.4.99.12"/>
    </reaction>
</comment>
<evidence type="ECO:0000256" key="5">
    <source>
        <dbReference type="ARBA" id="ARBA00022679"/>
    </source>
</evidence>
<evidence type="ECO:0000256" key="10">
    <source>
        <dbReference type="RuleBase" id="RU365103"/>
    </source>
</evidence>
<feature type="site" description="Transition state stabilizer" evidence="9">
    <location>
        <position position="153"/>
    </location>
</feature>
<name>R0EGE8_CAUVI</name>
<keyword evidence="10" id="KW-1003">Cell membrane</keyword>
<dbReference type="InterPro" id="IPR038107">
    <property type="entry name" value="Glycos_transf_N_sf"/>
</dbReference>
<dbReference type="GO" id="GO:0009244">
    <property type="term" value="P:lipopolysaccharide core region biosynthetic process"/>
    <property type="evidence" value="ECO:0007669"/>
    <property type="project" value="UniProtKB-UniRule"/>
</dbReference>
<evidence type="ECO:0000256" key="8">
    <source>
        <dbReference type="PIRSR" id="PIRSR639901-1"/>
    </source>
</evidence>
<organism evidence="12 13">
    <name type="scientific">Caulobacter vibrioides OR37</name>
    <dbReference type="NCBI Taxonomy" id="1292034"/>
    <lineage>
        <taxon>Bacteria</taxon>
        <taxon>Pseudomonadati</taxon>
        <taxon>Pseudomonadota</taxon>
        <taxon>Alphaproteobacteria</taxon>
        <taxon>Caulobacterales</taxon>
        <taxon>Caulobacteraceae</taxon>
        <taxon>Caulobacter</taxon>
    </lineage>
</organism>
<comment type="subcellular location">
    <subcellularLocation>
        <location evidence="10">Cell membrane</location>
    </subcellularLocation>
</comment>
<dbReference type="GO" id="GO:0043842">
    <property type="term" value="F:Kdo transferase activity"/>
    <property type="evidence" value="ECO:0007669"/>
    <property type="project" value="UniProtKB-EC"/>
</dbReference>
<dbReference type="GO" id="GO:0005886">
    <property type="term" value="C:plasma membrane"/>
    <property type="evidence" value="ECO:0007669"/>
    <property type="project" value="UniProtKB-SubCell"/>
</dbReference>
<evidence type="ECO:0000313" key="12">
    <source>
        <dbReference type="EMBL" id="ENZ80347.1"/>
    </source>
</evidence>
<dbReference type="Gene3D" id="3.40.50.2000">
    <property type="entry name" value="Glycogen Phosphorylase B"/>
    <property type="match status" value="1"/>
</dbReference>
<comment type="function">
    <text evidence="1 10">Involved in lipopolysaccharide (LPS) biosynthesis. Catalyzes the transfer of 3-deoxy-D-manno-octulosonate (Kdo) residue(s) from CMP-Kdo to lipid IV(A), the tetraacyldisaccharide-1,4'-bisphosphate precursor of lipid A.</text>
</comment>
<dbReference type="AlphaFoldDB" id="R0EGE8"/>
<evidence type="ECO:0000256" key="1">
    <source>
        <dbReference type="ARBA" id="ARBA00003394"/>
    </source>
</evidence>
<reference evidence="12 13" key="1">
    <citation type="journal article" date="2013" name="Genome Announc.">
        <title>Draft Genome Sequence for Caulobacter sp. Strain OR37, a Bacterium Tolerant to Heavy Metals.</title>
        <authorList>
            <person name="Utturkar S.M."/>
            <person name="Bollmann A."/>
            <person name="Brzoska R.M."/>
            <person name="Klingeman D.M."/>
            <person name="Epstein S.E."/>
            <person name="Palumbo A.V."/>
            <person name="Brown S.D."/>
        </authorList>
    </citation>
    <scope>NUCLEOTIDE SEQUENCE [LARGE SCALE GENOMIC DNA]</scope>
    <source>
        <strain evidence="12 13">OR37</strain>
    </source>
</reference>
<dbReference type="UniPathway" id="UPA00958"/>
<keyword evidence="10" id="KW-0448">Lipopolysaccharide biosynthesis</keyword>
<dbReference type="RefSeq" id="WP_004623477.1">
    <property type="nucleotide sequence ID" value="NZ_APMP01000034.1"/>
</dbReference>